<dbReference type="InterPro" id="IPR011055">
    <property type="entry name" value="Dup_hybrid_motif"/>
</dbReference>
<dbReference type="InterPro" id="IPR016047">
    <property type="entry name" value="M23ase_b-sheet_dom"/>
</dbReference>
<sequence length="264" mass="27912">MLKNYVLNGPSIVIEDDDRSPAISWLNHLARTGGKRPGIDLVAQTPQPVYAPTDGVMERRPNDGSAGNSCRFWHKQNAGWADVFSHLSTYVGRNMQEFKQGDLIAYTGDTGGVTAHLHRHLLNPAGVRCNPWDYFISSTSPAGLDETPLPELSKDTDMQIFKVAGGAIALVGEHTALVYGSASGGNAFSIGSNEKAFGAVGGLSADELTTIVREAQGRRNDLVRDVAAAVAKALPASVGGSTPAIDYAALAKAVNDDAARRLAQ</sequence>
<evidence type="ECO:0000259" key="1">
    <source>
        <dbReference type="Pfam" id="PF01551"/>
    </source>
</evidence>
<proteinExistence type="predicted"/>
<dbReference type="AlphaFoldDB" id="A0A4Y8JUD6"/>
<evidence type="ECO:0000313" key="3">
    <source>
        <dbReference type="Proteomes" id="UP000297472"/>
    </source>
</evidence>
<accession>A0A4Y8JUD6</accession>
<dbReference type="GO" id="GO:0004222">
    <property type="term" value="F:metalloendopeptidase activity"/>
    <property type="evidence" value="ECO:0007669"/>
    <property type="project" value="TreeGrafter"/>
</dbReference>
<protein>
    <submittedName>
        <fullName evidence="2">M23 family metallopeptidase</fullName>
    </submittedName>
</protein>
<comment type="caution">
    <text evidence="2">The sequence shown here is derived from an EMBL/GenBank/DDBJ whole genome shotgun (WGS) entry which is preliminary data.</text>
</comment>
<dbReference type="Pfam" id="PF01551">
    <property type="entry name" value="Peptidase_M23"/>
    <property type="match status" value="1"/>
</dbReference>
<evidence type="ECO:0000313" key="2">
    <source>
        <dbReference type="EMBL" id="TFD27531.1"/>
    </source>
</evidence>
<dbReference type="RefSeq" id="WP_134425401.1">
    <property type="nucleotide sequence ID" value="NZ_SOHA01000039.1"/>
</dbReference>
<dbReference type="Gene3D" id="2.70.70.10">
    <property type="entry name" value="Glucose Permease (Domain IIA)"/>
    <property type="match status" value="1"/>
</dbReference>
<feature type="domain" description="M23ase beta-sheet core" evidence="1">
    <location>
        <begin position="36"/>
        <end position="122"/>
    </location>
</feature>
<dbReference type="InterPro" id="IPR050570">
    <property type="entry name" value="Cell_wall_metabolism_enzyme"/>
</dbReference>
<reference evidence="2 3" key="1">
    <citation type="submission" date="2019-03" db="EMBL/GenBank/DDBJ databases">
        <title>Genomics of glacier-inhabiting Cryobacterium strains.</title>
        <authorList>
            <person name="Liu Q."/>
            <person name="Xin Y.-H."/>
        </authorList>
    </citation>
    <scope>NUCLEOTIDE SEQUENCE [LARGE SCALE GENOMIC DNA]</scope>
    <source>
        <strain evidence="2 3">TMT1-51</strain>
    </source>
</reference>
<dbReference type="Proteomes" id="UP000297472">
    <property type="component" value="Unassembled WGS sequence"/>
</dbReference>
<dbReference type="PANTHER" id="PTHR21666:SF270">
    <property type="entry name" value="MUREIN HYDROLASE ACTIVATOR ENVC"/>
    <property type="match status" value="1"/>
</dbReference>
<dbReference type="CDD" id="cd12797">
    <property type="entry name" value="M23_peptidase"/>
    <property type="match status" value="1"/>
</dbReference>
<keyword evidence="3" id="KW-1185">Reference proteome</keyword>
<dbReference type="OrthoDB" id="5126452at2"/>
<dbReference type="SUPFAM" id="SSF51261">
    <property type="entry name" value="Duplicated hybrid motif"/>
    <property type="match status" value="1"/>
</dbReference>
<dbReference type="PANTHER" id="PTHR21666">
    <property type="entry name" value="PEPTIDASE-RELATED"/>
    <property type="match status" value="1"/>
</dbReference>
<gene>
    <name evidence="2" type="ORF">E3T49_13395</name>
</gene>
<name>A0A4Y8JUD6_9MICO</name>
<organism evidence="2 3">
    <name type="scientific">Cryobacterium cryoconiti</name>
    <dbReference type="NCBI Taxonomy" id="1259239"/>
    <lineage>
        <taxon>Bacteria</taxon>
        <taxon>Bacillati</taxon>
        <taxon>Actinomycetota</taxon>
        <taxon>Actinomycetes</taxon>
        <taxon>Micrococcales</taxon>
        <taxon>Microbacteriaceae</taxon>
        <taxon>Cryobacterium</taxon>
    </lineage>
</organism>
<dbReference type="EMBL" id="SOHA01000039">
    <property type="protein sequence ID" value="TFD27531.1"/>
    <property type="molecule type" value="Genomic_DNA"/>
</dbReference>